<organism evidence="4 5">
    <name type="scientific">Blepharisma stoltei</name>
    <dbReference type="NCBI Taxonomy" id="1481888"/>
    <lineage>
        <taxon>Eukaryota</taxon>
        <taxon>Sar</taxon>
        <taxon>Alveolata</taxon>
        <taxon>Ciliophora</taxon>
        <taxon>Postciliodesmatophora</taxon>
        <taxon>Heterotrichea</taxon>
        <taxon>Heterotrichida</taxon>
        <taxon>Blepharismidae</taxon>
        <taxon>Blepharisma</taxon>
    </lineage>
</organism>
<feature type="coiled-coil region" evidence="1">
    <location>
        <begin position="367"/>
        <end position="394"/>
    </location>
</feature>
<proteinExistence type="predicted"/>
<evidence type="ECO:0000259" key="3">
    <source>
        <dbReference type="Pfam" id="PF07929"/>
    </source>
</evidence>
<dbReference type="Gene3D" id="3.10.290.30">
    <property type="entry name" value="MM3350-like"/>
    <property type="match status" value="1"/>
</dbReference>
<protein>
    <recommendedName>
        <fullName evidence="3">Plasmid pRiA4b Orf3-like domain-containing protein</fullName>
    </recommendedName>
</protein>
<dbReference type="InterPro" id="IPR012912">
    <property type="entry name" value="Plasmid_pRiA4b_Orf3-like"/>
</dbReference>
<dbReference type="SUPFAM" id="SSF159941">
    <property type="entry name" value="MM3350-like"/>
    <property type="match status" value="1"/>
</dbReference>
<dbReference type="Proteomes" id="UP001162131">
    <property type="component" value="Unassembled WGS sequence"/>
</dbReference>
<keyword evidence="5" id="KW-1185">Reference proteome</keyword>
<accession>A0AAU9K7M2</accession>
<dbReference type="Pfam" id="PF07929">
    <property type="entry name" value="PRiA4_ORF3"/>
    <property type="match status" value="1"/>
</dbReference>
<dbReference type="EMBL" id="CAJZBQ010000057">
    <property type="protein sequence ID" value="CAG9333924.1"/>
    <property type="molecule type" value="Genomic_DNA"/>
</dbReference>
<evidence type="ECO:0000256" key="1">
    <source>
        <dbReference type="SAM" id="Coils"/>
    </source>
</evidence>
<evidence type="ECO:0000313" key="5">
    <source>
        <dbReference type="Proteomes" id="UP001162131"/>
    </source>
</evidence>
<feature type="domain" description="Plasmid pRiA4b Orf3-like" evidence="3">
    <location>
        <begin position="231"/>
        <end position="397"/>
    </location>
</feature>
<evidence type="ECO:0000256" key="2">
    <source>
        <dbReference type="SAM" id="MobiDB-lite"/>
    </source>
</evidence>
<gene>
    <name evidence="4" type="ORF">BSTOLATCC_MIC59733</name>
</gene>
<comment type="caution">
    <text evidence="4">The sequence shown here is derived from an EMBL/GenBank/DDBJ whole genome shotgun (WGS) entry which is preliminary data.</text>
</comment>
<reference evidence="4" key="1">
    <citation type="submission" date="2021-09" db="EMBL/GenBank/DDBJ databases">
        <authorList>
            <consortium name="AG Swart"/>
            <person name="Singh M."/>
            <person name="Singh A."/>
            <person name="Seah K."/>
            <person name="Emmerich C."/>
        </authorList>
    </citation>
    <scope>NUCLEOTIDE SEQUENCE</scope>
    <source>
        <strain evidence="4">ATCC30299</strain>
    </source>
</reference>
<feature type="region of interest" description="Disordered" evidence="2">
    <location>
        <begin position="146"/>
        <end position="178"/>
    </location>
</feature>
<keyword evidence="1" id="KW-0175">Coiled coil</keyword>
<dbReference type="InterPro" id="IPR024047">
    <property type="entry name" value="MM3350-like_sf"/>
</dbReference>
<name>A0AAU9K7M2_9CILI</name>
<evidence type="ECO:0000313" key="4">
    <source>
        <dbReference type="EMBL" id="CAG9333924.1"/>
    </source>
</evidence>
<dbReference type="AlphaFoldDB" id="A0AAU9K7M2"/>
<sequence>MRIEDLTVLEGNFYVYEIDDLSDIEIFDPYYDPDSNAHIIKDECDSDIEMIIENTPIKDELMEIVPVKEEDIEIQELVDLTAKQRNKIISPNDVKLGDILKLDKLTILKPEDAILLFKPNKEILPQPPPTSQNIRCYRHFMERMTGSLAEPSPGAPPPPRRNRGRRLPWDPLKNPRRNTSLKAGVYDLPRVSEEELLKSHSKCLFESFQKIHRRKIKGQLTSIVHEKIVIEFKFEMLNLPRIIMRTVQMDYLSTFHQVHMAICDICGYVPSEYPNYKFVFFNLEKKPIYLGDSGLSEEKKAEQREYMRNTVLVDPLHPDYCELNYQIDDEENVRFRIKILKFADKIEAYDYPMCIRAKHVGPQGMRIDQFREVLEKLENGGNEENEENREFLRQYESWRINKINKLDVEFPSFVTSSTIVRMNVCDERISFLRSSQ</sequence>